<dbReference type="CDD" id="cd02803">
    <property type="entry name" value="OYE_like_FMN_family"/>
    <property type="match status" value="1"/>
</dbReference>
<evidence type="ECO:0000256" key="2">
    <source>
        <dbReference type="ARBA" id="ARBA00022630"/>
    </source>
</evidence>
<evidence type="ECO:0000256" key="5">
    <source>
        <dbReference type="ARBA" id="ARBA00023002"/>
    </source>
</evidence>
<keyword evidence="3" id="KW-0288">FMN</keyword>
<feature type="domain" description="NADH:flavin oxidoreductase/NADH oxidase N-terminal" evidence="6">
    <location>
        <begin position="124"/>
        <end position="300"/>
    </location>
</feature>
<protein>
    <submittedName>
        <fullName evidence="7">NADH:flavin oxidoreductase</fullName>
    </submittedName>
</protein>
<dbReference type="Proteomes" id="UP000824208">
    <property type="component" value="Unassembled WGS sequence"/>
</dbReference>
<name>A0A9D2M9E5_9FIRM</name>
<dbReference type="SUPFAM" id="SSF51395">
    <property type="entry name" value="FMN-linked oxidoreductases"/>
    <property type="match status" value="1"/>
</dbReference>
<dbReference type="PANTHER" id="PTHR43303">
    <property type="entry name" value="NADPH DEHYDROGENASE C23G7.10C-RELATED"/>
    <property type="match status" value="1"/>
</dbReference>
<dbReference type="GO" id="GO:0003959">
    <property type="term" value="F:NADPH dehydrogenase activity"/>
    <property type="evidence" value="ECO:0007669"/>
    <property type="project" value="InterPro"/>
</dbReference>
<dbReference type="Pfam" id="PF00724">
    <property type="entry name" value="Oxidored_FMN"/>
    <property type="match status" value="2"/>
</dbReference>
<evidence type="ECO:0000313" key="8">
    <source>
        <dbReference type="Proteomes" id="UP000824208"/>
    </source>
</evidence>
<dbReference type="InterPro" id="IPR001155">
    <property type="entry name" value="OxRdtase_FMN_N"/>
</dbReference>
<feature type="domain" description="NADH:flavin oxidoreductase/NADH oxidase N-terminal" evidence="6">
    <location>
        <begin position="6"/>
        <end position="108"/>
    </location>
</feature>
<organism evidence="7 8">
    <name type="scientific">Candidatus Flavonifractor intestinipullorum</name>
    <dbReference type="NCBI Taxonomy" id="2838587"/>
    <lineage>
        <taxon>Bacteria</taxon>
        <taxon>Bacillati</taxon>
        <taxon>Bacillota</taxon>
        <taxon>Clostridia</taxon>
        <taxon>Eubacteriales</taxon>
        <taxon>Oscillospiraceae</taxon>
        <taxon>Flavonifractor</taxon>
    </lineage>
</organism>
<dbReference type="GO" id="GO:0010181">
    <property type="term" value="F:FMN binding"/>
    <property type="evidence" value="ECO:0007669"/>
    <property type="project" value="InterPro"/>
</dbReference>
<sequence length="339" mass="36497">MEHLRRPLAVCRTVLKNRIVVPPISDFGVVSPDGLVTGRHLGRYTAFAEGGAGLIILEACSVLRMREKRDTLCLEEDICIEGLSRLAQAIHAHGAASLVQIMLTGLAAMGRASIADIPAAEFLHCRQAFVSAAIRCRKAGFDGIELHAAHGMYLDEVVETSTRHDGYGGCFENRVRLLVELVQAIKAACGAGFIVAVRFGNSNDSELVNTALAIEQAGADLLDVSSGMEAYSVPPSDFRFDRKIYAAPLVKRHTHLPVICVGGIFTGAQGEEILSSGYADLIAVGRGHLSDPAWARKVLAGETPNPCLRCKRCLWYQDGRRCPAAAIYHPPGATRTPRS</sequence>
<dbReference type="GO" id="GO:0050661">
    <property type="term" value="F:NADP binding"/>
    <property type="evidence" value="ECO:0007669"/>
    <property type="project" value="InterPro"/>
</dbReference>
<evidence type="ECO:0000259" key="6">
    <source>
        <dbReference type="Pfam" id="PF00724"/>
    </source>
</evidence>
<evidence type="ECO:0000313" key="7">
    <source>
        <dbReference type="EMBL" id="HJB56093.1"/>
    </source>
</evidence>
<evidence type="ECO:0000256" key="3">
    <source>
        <dbReference type="ARBA" id="ARBA00022643"/>
    </source>
</evidence>
<keyword evidence="5" id="KW-0560">Oxidoreductase</keyword>
<keyword evidence="4" id="KW-0521">NADP</keyword>
<proteinExistence type="predicted"/>
<dbReference type="AlphaFoldDB" id="A0A9D2M9E5"/>
<dbReference type="PANTHER" id="PTHR43303:SF4">
    <property type="entry name" value="NADPH DEHYDROGENASE C23G7.10C-RELATED"/>
    <property type="match status" value="1"/>
</dbReference>
<dbReference type="Gene3D" id="3.20.20.70">
    <property type="entry name" value="Aldolase class I"/>
    <property type="match status" value="1"/>
</dbReference>
<keyword evidence="2" id="KW-0285">Flavoprotein</keyword>
<comment type="cofactor">
    <cofactor evidence="1">
        <name>FMN</name>
        <dbReference type="ChEBI" id="CHEBI:58210"/>
    </cofactor>
</comment>
<reference evidence="7" key="2">
    <citation type="submission" date="2021-04" db="EMBL/GenBank/DDBJ databases">
        <authorList>
            <person name="Gilroy R."/>
        </authorList>
    </citation>
    <scope>NUCLEOTIDE SEQUENCE</scope>
    <source>
        <strain evidence="7">CHK189-11263</strain>
    </source>
</reference>
<reference evidence="7" key="1">
    <citation type="journal article" date="2021" name="PeerJ">
        <title>Extensive microbial diversity within the chicken gut microbiome revealed by metagenomics and culture.</title>
        <authorList>
            <person name="Gilroy R."/>
            <person name="Ravi A."/>
            <person name="Getino M."/>
            <person name="Pursley I."/>
            <person name="Horton D.L."/>
            <person name="Alikhan N.F."/>
            <person name="Baker D."/>
            <person name="Gharbi K."/>
            <person name="Hall N."/>
            <person name="Watson M."/>
            <person name="Adriaenssens E.M."/>
            <person name="Foster-Nyarko E."/>
            <person name="Jarju S."/>
            <person name="Secka A."/>
            <person name="Antonio M."/>
            <person name="Oren A."/>
            <person name="Chaudhuri R.R."/>
            <person name="La Ragione R."/>
            <person name="Hildebrand F."/>
            <person name="Pallen M.J."/>
        </authorList>
    </citation>
    <scope>NUCLEOTIDE SEQUENCE</scope>
    <source>
        <strain evidence="7">CHK189-11263</strain>
    </source>
</reference>
<dbReference type="EMBL" id="DWYC01000010">
    <property type="protein sequence ID" value="HJB56093.1"/>
    <property type="molecule type" value="Genomic_DNA"/>
</dbReference>
<gene>
    <name evidence="7" type="ORF">H9714_00920</name>
</gene>
<evidence type="ECO:0000256" key="1">
    <source>
        <dbReference type="ARBA" id="ARBA00001917"/>
    </source>
</evidence>
<comment type="caution">
    <text evidence="7">The sequence shown here is derived from an EMBL/GenBank/DDBJ whole genome shotgun (WGS) entry which is preliminary data.</text>
</comment>
<dbReference type="InterPro" id="IPR044152">
    <property type="entry name" value="YqjM-like"/>
</dbReference>
<dbReference type="InterPro" id="IPR013785">
    <property type="entry name" value="Aldolase_TIM"/>
</dbReference>
<accession>A0A9D2M9E5</accession>
<evidence type="ECO:0000256" key="4">
    <source>
        <dbReference type="ARBA" id="ARBA00022857"/>
    </source>
</evidence>